<evidence type="ECO:0000313" key="2">
    <source>
        <dbReference type="Proteomes" id="UP000807306"/>
    </source>
</evidence>
<accession>A0A9P6JL71</accession>
<keyword evidence="2" id="KW-1185">Reference proteome</keyword>
<dbReference type="EMBL" id="MU157896">
    <property type="protein sequence ID" value="KAF9524583.1"/>
    <property type="molecule type" value="Genomic_DNA"/>
</dbReference>
<gene>
    <name evidence="1" type="ORF">CPB83DRAFT_860933</name>
</gene>
<reference evidence="1" key="1">
    <citation type="submission" date="2020-11" db="EMBL/GenBank/DDBJ databases">
        <authorList>
            <consortium name="DOE Joint Genome Institute"/>
            <person name="Ahrendt S."/>
            <person name="Riley R."/>
            <person name="Andreopoulos W."/>
            <person name="Labutti K."/>
            <person name="Pangilinan J."/>
            <person name="Ruiz-Duenas F.J."/>
            <person name="Barrasa J.M."/>
            <person name="Sanchez-Garcia M."/>
            <person name="Camarero S."/>
            <person name="Miyauchi S."/>
            <person name="Serrano A."/>
            <person name="Linde D."/>
            <person name="Babiker R."/>
            <person name="Drula E."/>
            <person name="Ayuso-Fernandez I."/>
            <person name="Pacheco R."/>
            <person name="Padilla G."/>
            <person name="Ferreira P."/>
            <person name="Barriuso J."/>
            <person name="Kellner H."/>
            <person name="Castanera R."/>
            <person name="Alfaro M."/>
            <person name="Ramirez L."/>
            <person name="Pisabarro A.G."/>
            <person name="Kuo A."/>
            <person name="Tritt A."/>
            <person name="Lipzen A."/>
            <person name="He G."/>
            <person name="Yan M."/>
            <person name="Ng V."/>
            <person name="Cullen D."/>
            <person name="Martin F."/>
            <person name="Rosso M.-N."/>
            <person name="Henrissat B."/>
            <person name="Hibbett D."/>
            <person name="Martinez A.T."/>
            <person name="Grigoriev I.V."/>
        </authorList>
    </citation>
    <scope>NUCLEOTIDE SEQUENCE</scope>
    <source>
        <strain evidence="1">CBS 506.95</strain>
    </source>
</reference>
<organism evidence="1 2">
    <name type="scientific">Crepidotus variabilis</name>
    <dbReference type="NCBI Taxonomy" id="179855"/>
    <lineage>
        <taxon>Eukaryota</taxon>
        <taxon>Fungi</taxon>
        <taxon>Dikarya</taxon>
        <taxon>Basidiomycota</taxon>
        <taxon>Agaricomycotina</taxon>
        <taxon>Agaricomycetes</taxon>
        <taxon>Agaricomycetidae</taxon>
        <taxon>Agaricales</taxon>
        <taxon>Agaricineae</taxon>
        <taxon>Crepidotaceae</taxon>
        <taxon>Crepidotus</taxon>
    </lineage>
</organism>
<protein>
    <submittedName>
        <fullName evidence="1">Uncharacterized protein</fullName>
    </submittedName>
</protein>
<dbReference type="OrthoDB" id="3000038at2759"/>
<dbReference type="AlphaFoldDB" id="A0A9P6JL71"/>
<proteinExistence type="predicted"/>
<name>A0A9P6JL71_9AGAR</name>
<sequence>MADEAFPNSEKLLQEAFASADPVPPLLHLIKAHPTYLAVRDLVIEYTNAIEGDPHRGPTLASALVKLAKSPDAPTFQSDTLWSFIDNELAERYFKLGGYNPDDVNKYGPENPHLLDSLISGLSLKHGWSSTKDQYALLRGGLDAPSSSDGSEVLVVGACIQLLLNGSSFVGEKAGSYKMTPEAIADKLKKQKQAGSVKDKNAAKVLEMAIANAEAGLNPENDREDVWALLFP</sequence>
<evidence type="ECO:0000313" key="1">
    <source>
        <dbReference type="EMBL" id="KAF9524583.1"/>
    </source>
</evidence>
<dbReference type="Proteomes" id="UP000807306">
    <property type="component" value="Unassembled WGS sequence"/>
</dbReference>
<comment type="caution">
    <text evidence="1">The sequence shown here is derived from an EMBL/GenBank/DDBJ whole genome shotgun (WGS) entry which is preliminary data.</text>
</comment>